<dbReference type="GO" id="GO:0004559">
    <property type="term" value="F:alpha-mannosidase activity"/>
    <property type="evidence" value="ECO:0007669"/>
    <property type="project" value="InterPro"/>
</dbReference>
<dbReference type="SUPFAM" id="SSF88713">
    <property type="entry name" value="Glycoside hydrolase/deacetylase"/>
    <property type="match status" value="1"/>
</dbReference>
<dbReference type="WBParaSite" id="SBAD_0000066601-mRNA-1">
    <property type="protein sequence ID" value="SBAD_0000066601-mRNA-1"/>
    <property type="gene ID" value="SBAD_0000066601"/>
</dbReference>
<dbReference type="OrthoDB" id="5867105at2759"/>
<evidence type="ECO:0000259" key="1">
    <source>
        <dbReference type="Pfam" id="PF01074"/>
    </source>
</evidence>
<reference evidence="2 3" key="2">
    <citation type="submission" date="2018-11" db="EMBL/GenBank/DDBJ databases">
        <authorList>
            <consortium name="Pathogen Informatics"/>
        </authorList>
    </citation>
    <scope>NUCLEOTIDE SEQUENCE [LARGE SCALE GENOMIC DNA]</scope>
</reference>
<organism evidence="4">
    <name type="scientific">Soboliphyme baturini</name>
    <dbReference type="NCBI Taxonomy" id="241478"/>
    <lineage>
        <taxon>Eukaryota</taxon>
        <taxon>Metazoa</taxon>
        <taxon>Ecdysozoa</taxon>
        <taxon>Nematoda</taxon>
        <taxon>Enoplea</taxon>
        <taxon>Dorylaimia</taxon>
        <taxon>Dioctophymatida</taxon>
        <taxon>Dioctophymatoidea</taxon>
        <taxon>Soboliphymatidae</taxon>
        <taxon>Soboliphyme</taxon>
    </lineage>
</organism>
<evidence type="ECO:0000313" key="3">
    <source>
        <dbReference type="Proteomes" id="UP000270296"/>
    </source>
</evidence>
<dbReference type="AlphaFoldDB" id="A0A183IAJ9"/>
<name>A0A183IAJ9_9BILA</name>
<sequence>MKFGVHFLSLKLSILGKGNDVVDAGIVGILDSVTAALINDPKKRFSYAETSFFEKWWQIKNETIRQQVKTLVNEGRLEFVGGGWVQNDEAATDYVAIIDQMTVGHQFLRETFGRCAVPKVAWQIDTFGHSRENCALMSQVCICKTFHLSIESNEIYCGKAKAIGGCFTLV</sequence>
<keyword evidence="3" id="KW-1185">Reference proteome</keyword>
<accession>A0A183IAJ9</accession>
<dbReference type="EMBL" id="UZAM01002518">
    <property type="protein sequence ID" value="VDO86370.1"/>
    <property type="molecule type" value="Genomic_DNA"/>
</dbReference>
<dbReference type="PANTHER" id="PTHR11607:SF3">
    <property type="entry name" value="LYSOSOMAL ALPHA-MANNOSIDASE"/>
    <property type="match status" value="1"/>
</dbReference>
<dbReference type="PANTHER" id="PTHR11607">
    <property type="entry name" value="ALPHA-MANNOSIDASE"/>
    <property type="match status" value="1"/>
</dbReference>
<dbReference type="Gene3D" id="3.20.110.10">
    <property type="entry name" value="Glycoside hydrolase 38, N terminal domain"/>
    <property type="match status" value="1"/>
</dbReference>
<gene>
    <name evidence="2" type="ORF">SBAD_LOCUS643</name>
</gene>
<dbReference type="InterPro" id="IPR027291">
    <property type="entry name" value="Glyco_hydro_38_N_sf"/>
</dbReference>
<proteinExistence type="predicted"/>
<dbReference type="GO" id="GO:0006013">
    <property type="term" value="P:mannose metabolic process"/>
    <property type="evidence" value="ECO:0007669"/>
    <property type="project" value="InterPro"/>
</dbReference>
<dbReference type="GO" id="GO:0005764">
    <property type="term" value="C:lysosome"/>
    <property type="evidence" value="ECO:0007669"/>
    <property type="project" value="TreeGrafter"/>
</dbReference>
<reference evidence="4" key="1">
    <citation type="submission" date="2016-06" db="UniProtKB">
        <authorList>
            <consortium name="WormBaseParasite"/>
        </authorList>
    </citation>
    <scope>IDENTIFICATION</scope>
</reference>
<dbReference type="Proteomes" id="UP000270296">
    <property type="component" value="Unassembled WGS sequence"/>
</dbReference>
<feature type="domain" description="Glycoside hydrolase family 38 N-terminal" evidence="1">
    <location>
        <begin position="25"/>
        <end position="144"/>
    </location>
</feature>
<dbReference type="InterPro" id="IPR050843">
    <property type="entry name" value="Glycosyl_Hydrlase_38"/>
</dbReference>
<dbReference type="Pfam" id="PF01074">
    <property type="entry name" value="Glyco_hydro_38N"/>
    <property type="match status" value="1"/>
</dbReference>
<dbReference type="InterPro" id="IPR000602">
    <property type="entry name" value="Glyco_hydro_38_N"/>
</dbReference>
<protein>
    <submittedName>
        <fullName evidence="4">Glyco_hydro_38N domain-containing protein</fullName>
    </submittedName>
</protein>
<evidence type="ECO:0000313" key="4">
    <source>
        <dbReference type="WBParaSite" id="SBAD_0000066601-mRNA-1"/>
    </source>
</evidence>
<dbReference type="InterPro" id="IPR011330">
    <property type="entry name" value="Glyco_hydro/deAcase_b/a-brl"/>
</dbReference>
<evidence type="ECO:0000313" key="2">
    <source>
        <dbReference type="EMBL" id="VDO86370.1"/>
    </source>
</evidence>